<keyword evidence="1" id="KW-0479">Metal-binding</keyword>
<reference evidence="5" key="1">
    <citation type="journal article" date="2020" name="Nature">
        <title>Giant virus diversity and host interactions through global metagenomics.</title>
        <authorList>
            <person name="Schulz F."/>
            <person name="Roux S."/>
            <person name="Paez-Espino D."/>
            <person name="Jungbluth S."/>
            <person name="Walsh D.A."/>
            <person name="Denef V.J."/>
            <person name="McMahon K.D."/>
            <person name="Konstantinidis K.T."/>
            <person name="Eloe-Fadrosh E.A."/>
            <person name="Kyrpides N.C."/>
            <person name="Woyke T."/>
        </authorList>
    </citation>
    <scope>NUCLEOTIDE SEQUENCE</scope>
    <source>
        <strain evidence="5">GVMAG-M-3300024258-28</strain>
    </source>
</reference>
<protein>
    <recommendedName>
        <fullName evidence="4">TFIIS-type domain-containing protein</fullName>
    </recommendedName>
</protein>
<evidence type="ECO:0000256" key="2">
    <source>
        <dbReference type="ARBA" id="ARBA00022771"/>
    </source>
</evidence>
<dbReference type="AlphaFoldDB" id="A0A6C0IQ57"/>
<dbReference type="SUPFAM" id="SSF46942">
    <property type="entry name" value="Elongation factor TFIIS domain 2"/>
    <property type="match status" value="1"/>
</dbReference>
<dbReference type="PANTHER" id="PTHR11477">
    <property type="entry name" value="TRANSCRIPTION FACTOR S-II ZINC FINGER DOMAIN-CONTAINING PROTEIN"/>
    <property type="match status" value="1"/>
</dbReference>
<dbReference type="Pfam" id="PF07500">
    <property type="entry name" value="TFIIS_M"/>
    <property type="match status" value="1"/>
</dbReference>
<dbReference type="SMART" id="SM00440">
    <property type="entry name" value="ZnF_C2C2"/>
    <property type="match status" value="1"/>
</dbReference>
<proteinExistence type="predicted"/>
<dbReference type="GO" id="GO:0003676">
    <property type="term" value="F:nucleic acid binding"/>
    <property type="evidence" value="ECO:0007669"/>
    <property type="project" value="InterPro"/>
</dbReference>
<dbReference type="InterPro" id="IPR001222">
    <property type="entry name" value="Znf_TFIIS"/>
</dbReference>
<dbReference type="Pfam" id="PF01096">
    <property type="entry name" value="Zn_ribbon_TFIIS"/>
    <property type="match status" value="1"/>
</dbReference>
<dbReference type="Gene3D" id="1.10.472.30">
    <property type="entry name" value="Transcription elongation factor S-II, central domain"/>
    <property type="match status" value="1"/>
</dbReference>
<sequence length="169" mass="20088">MMKITNPTQFRENIQSKIRTFGIDEITSINLEKGMFNFAIKESDKNKIIKKWENPQFVQIYKDRFYSMYTNLKNKELLDKITSNELNPQTVAFMTHQEMNPSHWKILLDKKMKRDSHKFDKKVQASTDMFTCRKCKSKNCTFYELQTRSADEPATIFVTCIDCGKNWRS</sequence>
<dbReference type="EMBL" id="MN740227">
    <property type="protein sequence ID" value="QHT94576.1"/>
    <property type="molecule type" value="Genomic_DNA"/>
</dbReference>
<accession>A0A6C0IQ57</accession>
<dbReference type="PANTHER" id="PTHR11477:SF0">
    <property type="entry name" value="IP08861P-RELATED"/>
    <property type="match status" value="1"/>
</dbReference>
<dbReference type="InterPro" id="IPR003618">
    <property type="entry name" value="TFIIS_cen_dom"/>
</dbReference>
<dbReference type="InterPro" id="IPR036575">
    <property type="entry name" value="TFIIS_cen_dom_sf"/>
</dbReference>
<dbReference type="PROSITE" id="PS00466">
    <property type="entry name" value="ZF_TFIIS_1"/>
    <property type="match status" value="1"/>
</dbReference>
<dbReference type="Gene3D" id="2.20.25.10">
    <property type="match status" value="1"/>
</dbReference>
<dbReference type="PROSITE" id="PS51133">
    <property type="entry name" value="ZF_TFIIS_2"/>
    <property type="match status" value="1"/>
</dbReference>
<keyword evidence="3" id="KW-0862">Zinc</keyword>
<dbReference type="SUPFAM" id="SSF57783">
    <property type="entry name" value="Zinc beta-ribbon"/>
    <property type="match status" value="1"/>
</dbReference>
<evidence type="ECO:0000256" key="3">
    <source>
        <dbReference type="ARBA" id="ARBA00022833"/>
    </source>
</evidence>
<dbReference type="GO" id="GO:0006351">
    <property type="term" value="P:DNA-templated transcription"/>
    <property type="evidence" value="ECO:0007669"/>
    <property type="project" value="InterPro"/>
</dbReference>
<dbReference type="GO" id="GO:0005634">
    <property type="term" value="C:nucleus"/>
    <property type="evidence" value="ECO:0007669"/>
    <property type="project" value="TreeGrafter"/>
</dbReference>
<evidence type="ECO:0000256" key="1">
    <source>
        <dbReference type="ARBA" id="ARBA00022723"/>
    </source>
</evidence>
<organism evidence="5">
    <name type="scientific">viral metagenome</name>
    <dbReference type="NCBI Taxonomy" id="1070528"/>
    <lineage>
        <taxon>unclassified sequences</taxon>
        <taxon>metagenomes</taxon>
        <taxon>organismal metagenomes</taxon>
    </lineage>
</organism>
<name>A0A6C0IQ57_9ZZZZ</name>
<dbReference type="GO" id="GO:0008270">
    <property type="term" value="F:zinc ion binding"/>
    <property type="evidence" value="ECO:0007669"/>
    <property type="project" value="UniProtKB-KW"/>
</dbReference>
<evidence type="ECO:0000259" key="4">
    <source>
        <dbReference type="PROSITE" id="PS51133"/>
    </source>
</evidence>
<keyword evidence="2" id="KW-0863">Zinc-finger</keyword>
<feature type="domain" description="TFIIS-type" evidence="4">
    <location>
        <begin position="128"/>
        <end position="168"/>
    </location>
</feature>
<dbReference type="CDD" id="cd13749">
    <property type="entry name" value="Zn-ribbon_TFIIS"/>
    <property type="match status" value="1"/>
</dbReference>
<evidence type="ECO:0000313" key="5">
    <source>
        <dbReference type="EMBL" id="QHT94576.1"/>
    </source>
</evidence>